<dbReference type="AlphaFoldDB" id="A0A4R5C321"/>
<name>A0A4R5C321_9ACTN</name>
<dbReference type="EMBL" id="SMKU01000023">
    <property type="protein sequence ID" value="TDD94051.1"/>
    <property type="molecule type" value="Genomic_DNA"/>
</dbReference>
<evidence type="ECO:0000259" key="1">
    <source>
        <dbReference type="Pfam" id="PF05685"/>
    </source>
</evidence>
<protein>
    <submittedName>
        <fullName evidence="2">Uma2 family endonuclease</fullName>
    </submittedName>
</protein>
<dbReference type="CDD" id="cd06260">
    <property type="entry name" value="DUF820-like"/>
    <property type="match status" value="1"/>
</dbReference>
<dbReference type="Gene3D" id="3.90.1570.10">
    <property type="entry name" value="tt1808, chain A"/>
    <property type="match status" value="1"/>
</dbReference>
<dbReference type="InterPro" id="IPR012296">
    <property type="entry name" value="Nuclease_put_TT1808"/>
</dbReference>
<gene>
    <name evidence="2" type="ORF">E1298_07745</name>
</gene>
<dbReference type="InterPro" id="IPR008538">
    <property type="entry name" value="Uma2"/>
</dbReference>
<dbReference type="Proteomes" id="UP000294513">
    <property type="component" value="Unassembled WGS sequence"/>
</dbReference>
<accession>A0A4R5C321</accession>
<dbReference type="InterPro" id="IPR011335">
    <property type="entry name" value="Restrct_endonuc-II-like"/>
</dbReference>
<dbReference type="GO" id="GO:0004519">
    <property type="term" value="F:endonuclease activity"/>
    <property type="evidence" value="ECO:0007669"/>
    <property type="project" value="UniProtKB-KW"/>
</dbReference>
<feature type="domain" description="Putative restriction endonuclease" evidence="1">
    <location>
        <begin position="21"/>
        <end position="178"/>
    </location>
</feature>
<evidence type="ECO:0000313" key="2">
    <source>
        <dbReference type="EMBL" id="TDD94051.1"/>
    </source>
</evidence>
<sequence>MTVLPDDYWLLRVRPQPVTAEEYELLPEDVSRMIEIVGGQVVFRESPDLRHQRAARRLADLIEAHARAAMNRGRGCLEVDTDVDLRLREVPLLNRRPDAVLYRCLDREDDERLRAEHALLVAEIVSPGSETVDTAHKLGGYAKAGIPHYWIVWLDETGVSAIERYQLDRPTRLYKHVNTLMREAGGTPEIGLPIPITVDWDELEY</sequence>
<organism evidence="2 3">
    <name type="scientific">Actinomadura rubrisoli</name>
    <dbReference type="NCBI Taxonomy" id="2530368"/>
    <lineage>
        <taxon>Bacteria</taxon>
        <taxon>Bacillati</taxon>
        <taxon>Actinomycetota</taxon>
        <taxon>Actinomycetes</taxon>
        <taxon>Streptosporangiales</taxon>
        <taxon>Thermomonosporaceae</taxon>
        <taxon>Actinomadura</taxon>
    </lineage>
</organism>
<dbReference type="OrthoDB" id="5524117at2"/>
<keyword evidence="2" id="KW-0378">Hydrolase</keyword>
<keyword evidence="3" id="KW-1185">Reference proteome</keyword>
<dbReference type="SUPFAM" id="SSF52980">
    <property type="entry name" value="Restriction endonuclease-like"/>
    <property type="match status" value="1"/>
</dbReference>
<proteinExistence type="predicted"/>
<dbReference type="Pfam" id="PF05685">
    <property type="entry name" value="Uma2"/>
    <property type="match status" value="1"/>
</dbReference>
<comment type="caution">
    <text evidence="2">The sequence shown here is derived from an EMBL/GenBank/DDBJ whole genome shotgun (WGS) entry which is preliminary data.</text>
</comment>
<evidence type="ECO:0000313" key="3">
    <source>
        <dbReference type="Proteomes" id="UP000294513"/>
    </source>
</evidence>
<dbReference type="PANTHER" id="PTHR35400:SF3">
    <property type="entry name" value="SLL1072 PROTEIN"/>
    <property type="match status" value="1"/>
</dbReference>
<keyword evidence="2" id="KW-0255">Endonuclease</keyword>
<dbReference type="PANTHER" id="PTHR35400">
    <property type="entry name" value="SLR1083 PROTEIN"/>
    <property type="match status" value="1"/>
</dbReference>
<dbReference type="RefSeq" id="WP_131890406.1">
    <property type="nucleotide sequence ID" value="NZ_SMKU01000023.1"/>
</dbReference>
<keyword evidence="2" id="KW-0540">Nuclease</keyword>
<reference evidence="2 3" key="1">
    <citation type="submission" date="2019-03" db="EMBL/GenBank/DDBJ databases">
        <title>Draft genome sequences of novel Actinobacteria.</title>
        <authorList>
            <person name="Sahin N."/>
            <person name="Ay H."/>
            <person name="Saygin H."/>
        </authorList>
    </citation>
    <scope>NUCLEOTIDE SEQUENCE [LARGE SCALE GENOMIC DNA]</scope>
    <source>
        <strain evidence="2 3">H3C3</strain>
    </source>
</reference>